<dbReference type="SUPFAM" id="SSF51011">
    <property type="entry name" value="Glycosyl hydrolase domain"/>
    <property type="match status" value="1"/>
</dbReference>
<keyword evidence="4 5" id="KW-0326">Glycosidase</keyword>
<name>A0A1G6XWW3_9SPHI</name>
<dbReference type="EC" id="3.2.1.22" evidence="5"/>
<comment type="catalytic activity">
    <reaction evidence="5">
        <text>Hydrolysis of terminal, non-reducing alpha-D-galactose residues in alpha-D-galactosides, including galactose oligosaccharides, galactomannans and galactolipids.</text>
        <dbReference type="EC" id="3.2.1.22"/>
    </reaction>
</comment>
<dbReference type="InterPro" id="IPR013780">
    <property type="entry name" value="Glyco_hydro_b"/>
</dbReference>
<dbReference type="PANTHER" id="PTHR11452:SF75">
    <property type="entry name" value="ALPHA-GALACTOSIDASE MEL1"/>
    <property type="match status" value="1"/>
</dbReference>
<sequence>MTSNRYILMKNPIPAFKKISFLLAAFLLGTAPVLHAQEAKAPIMGWSSWNNFRVKIDEKMIREQADAMVASGLYDAGYRFINIDDGFFGGRDASGKLFVDEQKFPSGMRSLTDYIHSKKLKAGIYTDAGLNTCGSIWDNDQKGIGVGIYGHEEQDCNLFFKEWNFNFLKVDWCGGEKMKLNEETQYTKIINTVKAIDAAIVFNVCRWQFPGEWAITKADSWRISGDISASFASILKIIDLNADLYRYASAGHYNDMDMLQVGRGMSYEEDKTHFSMWCMLNSPLLAGNDLRSMTKQTIEILTNKELIALNQDKGFKQASRAIKNGDIEVWLKPLGSGDKAIAIMNRGNKITEFSLDAKSLGLSSKSKLRDLWRHTDLGSLKKQKAFTIPGHGVVVLKVKS</sequence>
<dbReference type="Proteomes" id="UP000199455">
    <property type="component" value="Unassembled WGS sequence"/>
</dbReference>
<dbReference type="STRING" id="390242.SAMN04488024_10872"/>
<dbReference type="PRINTS" id="PR00740">
    <property type="entry name" value="GLHYDRLASE27"/>
</dbReference>
<dbReference type="InterPro" id="IPR002241">
    <property type="entry name" value="Glyco_hydro_27"/>
</dbReference>
<gene>
    <name evidence="8" type="ORF">SAMN04488024_10872</name>
</gene>
<accession>A0A1G6XWW3</accession>
<feature type="domain" description="Alpha galactosidase C-terminal" evidence="7">
    <location>
        <begin position="325"/>
        <end position="398"/>
    </location>
</feature>
<dbReference type="Pfam" id="PF17801">
    <property type="entry name" value="Melibiase_C"/>
    <property type="match status" value="1"/>
</dbReference>
<dbReference type="Gene3D" id="2.60.40.1180">
    <property type="entry name" value="Golgi alpha-mannosidase II"/>
    <property type="match status" value="1"/>
</dbReference>
<reference evidence="9" key="1">
    <citation type="submission" date="2016-10" db="EMBL/GenBank/DDBJ databases">
        <authorList>
            <person name="Varghese N."/>
            <person name="Submissions S."/>
        </authorList>
    </citation>
    <scope>NUCLEOTIDE SEQUENCE [LARGE SCALE GENOMIC DNA]</scope>
    <source>
        <strain evidence="9">DSM 18609</strain>
    </source>
</reference>
<dbReference type="PANTHER" id="PTHR11452">
    <property type="entry name" value="ALPHA-GALACTOSIDASE/ALPHA-N-ACETYLGALACTOSAMINIDASE"/>
    <property type="match status" value="1"/>
</dbReference>
<dbReference type="EMBL" id="FMZH01000008">
    <property type="protein sequence ID" value="SDD82600.1"/>
    <property type="molecule type" value="Genomic_DNA"/>
</dbReference>
<organism evidence="8 9">
    <name type="scientific">Pedobacter soli</name>
    <dbReference type="NCBI Taxonomy" id="390242"/>
    <lineage>
        <taxon>Bacteria</taxon>
        <taxon>Pseudomonadati</taxon>
        <taxon>Bacteroidota</taxon>
        <taxon>Sphingobacteriia</taxon>
        <taxon>Sphingobacteriales</taxon>
        <taxon>Sphingobacteriaceae</taxon>
        <taxon>Pedobacter</taxon>
    </lineage>
</organism>
<keyword evidence="3 5" id="KW-0378">Hydrolase</keyword>
<dbReference type="InterPro" id="IPR041233">
    <property type="entry name" value="Melibiase_C"/>
</dbReference>
<dbReference type="InterPro" id="IPR017853">
    <property type="entry name" value="GH"/>
</dbReference>
<feature type="chain" id="PRO_5011706711" description="Alpha-galactosidase" evidence="6">
    <location>
        <begin position="37"/>
        <end position="400"/>
    </location>
</feature>
<keyword evidence="2 6" id="KW-0732">Signal</keyword>
<evidence type="ECO:0000256" key="4">
    <source>
        <dbReference type="ARBA" id="ARBA00023295"/>
    </source>
</evidence>
<evidence type="ECO:0000256" key="6">
    <source>
        <dbReference type="SAM" id="SignalP"/>
    </source>
</evidence>
<evidence type="ECO:0000259" key="7">
    <source>
        <dbReference type="Pfam" id="PF17801"/>
    </source>
</evidence>
<feature type="signal peptide" evidence="6">
    <location>
        <begin position="1"/>
        <end position="36"/>
    </location>
</feature>
<keyword evidence="9" id="KW-1185">Reference proteome</keyword>
<keyword evidence="5" id="KW-1015">Disulfide bond</keyword>
<dbReference type="SUPFAM" id="SSF51445">
    <property type="entry name" value="(Trans)glycosidases"/>
    <property type="match status" value="1"/>
</dbReference>
<evidence type="ECO:0000256" key="2">
    <source>
        <dbReference type="ARBA" id="ARBA00022729"/>
    </source>
</evidence>
<comment type="similarity">
    <text evidence="1 5">Belongs to the glycosyl hydrolase 27 family.</text>
</comment>
<dbReference type="Pfam" id="PF16499">
    <property type="entry name" value="Melibiase_2"/>
    <property type="match status" value="1"/>
</dbReference>
<evidence type="ECO:0000256" key="1">
    <source>
        <dbReference type="ARBA" id="ARBA00009743"/>
    </source>
</evidence>
<evidence type="ECO:0000313" key="8">
    <source>
        <dbReference type="EMBL" id="SDD82600.1"/>
    </source>
</evidence>
<evidence type="ECO:0000256" key="5">
    <source>
        <dbReference type="RuleBase" id="RU361168"/>
    </source>
</evidence>
<evidence type="ECO:0000313" key="9">
    <source>
        <dbReference type="Proteomes" id="UP000199455"/>
    </source>
</evidence>
<evidence type="ECO:0000256" key="3">
    <source>
        <dbReference type="ARBA" id="ARBA00022801"/>
    </source>
</evidence>
<proteinExistence type="inferred from homology"/>
<dbReference type="GO" id="GO:0005975">
    <property type="term" value="P:carbohydrate metabolic process"/>
    <property type="evidence" value="ECO:0007669"/>
    <property type="project" value="InterPro"/>
</dbReference>
<protein>
    <recommendedName>
        <fullName evidence="5">Alpha-galactosidase</fullName>
        <ecNumber evidence="5">3.2.1.22</ecNumber>
    </recommendedName>
    <alternativeName>
        <fullName evidence="5">Melibiase</fullName>
    </alternativeName>
</protein>
<dbReference type="Gene3D" id="3.20.20.70">
    <property type="entry name" value="Aldolase class I"/>
    <property type="match status" value="1"/>
</dbReference>
<dbReference type="CDD" id="cd14792">
    <property type="entry name" value="GH27"/>
    <property type="match status" value="1"/>
</dbReference>
<dbReference type="InterPro" id="IPR013785">
    <property type="entry name" value="Aldolase_TIM"/>
</dbReference>
<dbReference type="GO" id="GO:0004557">
    <property type="term" value="F:alpha-galactosidase activity"/>
    <property type="evidence" value="ECO:0007669"/>
    <property type="project" value="UniProtKB-EC"/>
</dbReference>
<dbReference type="AlphaFoldDB" id="A0A1G6XWW3"/>